<feature type="domain" description="Laminin G" evidence="3">
    <location>
        <begin position="1"/>
        <end position="125"/>
    </location>
</feature>
<feature type="non-terminal residue" evidence="5">
    <location>
        <position position="155"/>
    </location>
</feature>
<dbReference type="PROSITE" id="PS50025">
    <property type="entry name" value="LAM_G_DOMAIN"/>
    <property type="match status" value="1"/>
</dbReference>
<gene>
    <name evidence="5" type="ORF">TELCIR_24029</name>
</gene>
<dbReference type="InterPro" id="IPR013320">
    <property type="entry name" value="ConA-like_dom_sf"/>
</dbReference>
<organism evidence="5 6">
    <name type="scientific">Teladorsagia circumcincta</name>
    <name type="common">Brown stomach worm</name>
    <name type="synonym">Ostertagia circumcincta</name>
    <dbReference type="NCBI Taxonomy" id="45464"/>
    <lineage>
        <taxon>Eukaryota</taxon>
        <taxon>Metazoa</taxon>
        <taxon>Ecdysozoa</taxon>
        <taxon>Nematoda</taxon>
        <taxon>Chromadorea</taxon>
        <taxon>Rhabditida</taxon>
        <taxon>Rhabditina</taxon>
        <taxon>Rhabditomorpha</taxon>
        <taxon>Strongyloidea</taxon>
        <taxon>Trichostrongylidae</taxon>
        <taxon>Teladorsagia</taxon>
    </lineage>
</organism>
<dbReference type="EMBL" id="KZ394666">
    <property type="protein sequence ID" value="PIO54603.1"/>
    <property type="molecule type" value="Genomic_DNA"/>
</dbReference>
<dbReference type="Pfam" id="PF00008">
    <property type="entry name" value="EGF"/>
    <property type="match status" value="1"/>
</dbReference>
<feature type="domain" description="EGF-like" evidence="4">
    <location>
        <begin position="121"/>
        <end position="155"/>
    </location>
</feature>
<dbReference type="AlphaFoldDB" id="A0A2G9T9F7"/>
<evidence type="ECO:0000259" key="3">
    <source>
        <dbReference type="PROSITE" id="PS50025"/>
    </source>
</evidence>
<dbReference type="PROSITE" id="PS50026">
    <property type="entry name" value="EGF_3"/>
    <property type="match status" value="1"/>
</dbReference>
<dbReference type="InterPro" id="IPR000152">
    <property type="entry name" value="EGF-type_Asp/Asn_hydroxyl_site"/>
</dbReference>
<name>A0A2G9T9F7_TELCI</name>
<dbReference type="SUPFAM" id="SSF57196">
    <property type="entry name" value="EGF/Laminin"/>
    <property type="match status" value="1"/>
</dbReference>
<evidence type="ECO:0000313" key="6">
    <source>
        <dbReference type="Proteomes" id="UP000230423"/>
    </source>
</evidence>
<dbReference type="Proteomes" id="UP000230423">
    <property type="component" value="Unassembled WGS sequence"/>
</dbReference>
<protein>
    <submittedName>
        <fullName evidence="5">EGF-like domain protein</fullName>
    </submittedName>
</protein>
<dbReference type="Gene3D" id="2.60.120.200">
    <property type="match status" value="1"/>
</dbReference>
<feature type="non-terminal residue" evidence="5">
    <location>
        <position position="1"/>
    </location>
</feature>
<dbReference type="InterPro" id="IPR001791">
    <property type="entry name" value="Laminin_G"/>
</dbReference>
<keyword evidence="6" id="KW-1185">Reference proteome</keyword>
<evidence type="ECO:0000256" key="1">
    <source>
        <dbReference type="ARBA" id="ARBA00023157"/>
    </source>
</evidence>
<dbReference type="OrthoDB" id="430340at2759"/>
<comment type="caution">
    <text evidence="2">Lacks conserved residue(s) required for the propagation of feature annotation.</text>
</comment>
<proteinExistence type="predicted"/>
<keyword evidence="2" id="KW-0245">EGF-like domain</keyword>
<keyword evidence="1" id="KW-1015">Disulfide bond</keyword>
<dbReference type="CDD" id="cd00054">
    <property type="entry name" value="EGF_CA"/>
    <property type="match status" value="1"/>
</dbReference>
<dbReference type="Gene3D" id="2.10.25.10">
    <property type="entry name" value="Laminin"/>
    <property type="match status" value="1"/>
</dbReference>
<evidence type="ECO:0000259" key="4">
    <source>
        <dbReference type="PROSITE" id="PS50026"/>
    </source>
</evidence>
<evidence type="ECO:0000313" key="5">
    <source>
        <dbReference type="EMBL" id="PIO54603.1"/>
    </source>
</evidence>
<accession>A0A2G9T9F7</accession>
<dbReference type="SUPFAM" id="SSF49899">
    <property type="entry name" value="Concanavalin A-like lectins/glucanases"/>
    <property type="match status" value="1"/>
</dbReference>
<dbReference type="PROSITE" id="PS00010">
    <property type="entry name" value="ASX_HYDROXYL"/>
    <property type="match status" value="1"/>
</dbReference>
<sequence>RSRTGGKSVHELMSHRVVTDNKDHIIRVRRQRRQLEIDEVLDSEGTIPSRFDHPLFVERVQLSSRRNVTDDAFVTSDAFKGSLQDIRINEKSVVLHNPTTFSVERLGDVADLENVLEGTISDDICSMTDQCAHGSCQNTFNDFECHCQKGYFGRR</sequence>
<reference evidence="5 6" key="1">
    <citation type="submission" date="2015-09" db="EMBL/GenBank/DDBJ databases">
        <title>Draft genome of the parasitic nematode Teladorsagia circumcincta isolate WARC Sus (inbred).</title>
        <authorList>
            <person name="Mitreva M."/>
        </authorList>
    </citation>
    <scope>NUCLEOTIDE SEQUENCE [LARGE SCALE GENOMIC DNA]</scope>
    <source>
        <strain evidence="5 6">S</strain>
    </source>
</reference>
<dbReference type="InterPro" id="IPR000742">
    <property type="entry name" value="EGF"/>
</dbReference>
<evidence type="ECO:0000256" key="2">
    <source>
        <dbReference type="PROSITE-ProRule" id="PRU00076"/>
    </source>
</evidence>